<organism evidence="1 2">
    <name type="scientific">Aporhodopirellula aestuarii</name>
    <dbReference type="NCBI Taxonomy" id="2950107"/>
    <lineage>
        <taxon>Bacteria</taxon>
        <taxon>Pseudomonadati</taxon>
        <taxon>Planctomycetota</taxon>
        <taxon>Planctomycetia</taxon>
        <taxon>Pirellulales</taxon>
        <taxon>Pirellulaceae</taxon>
        <taxon>Aporhodopirellula</taxon>
    </lineage>
</organism>
<dbReference type="EMBL" id="JAMQBK010000036">
    <property type="protein sequence ID" value="MCM2371662.1"/>
    <property type="molecule type" value="Genomic_DNA"/>
</dbReference>
<name>A0ABT0U414_9BACT</name>
<comment type="caution">
    <text evidence="1">The sequence shown here is derived from an EMBL/GenBank/DDBJ whole genome shotgun (WGS) entry which is preliminary data.</text>
</comment>
<protein>
    <submittedName>
        <fullName evidence="1">Uncharacterized protein</fullName>
    </submittedName>
</protein>
<dbReference type="RefSeq" id="WP_250929296.1">
    <property type="nucleotide sequence ID" value="NZ_JAMQBK010000036.1"/>
</dbReference>
<sequence>MFSMRLSCSKLVRSKLERSTWQLCERHKLHANERRGPCVVVCSKDRKDRSKLVLDSKQVLALGSKQELVLGSKLVLALGSKRVLVLGSKQVLALGSKQELVLGSKLALGSILARSRWLFSCNRTSRRRLEEQQRC</sequence>
<gene>
    <name evidence="1" type="ORF">NB063_13705</name>
</gene>
<accession>A0ABT0U414</accession>
<evidence type="ECO:0000313" key="2">
    <source>
        <dbReference type="Proteomes" id="UP001202961"/>
    </source>
</evidence>
<keyword evidence="2" id="KW-1185">Reference proteome</keyword>
<proteinExistence type="predicted"/>
<evidence type="ECO:0000313" key="1">
    <source>
        <dbReference type="EMBL" id="MCM2371662.1"/>
    </source>
</evidence>
<reference evidence="1 2" key="1">
    <citation type="journal article" date="2022" name="Syst. Appl. Microbiol.">
        <title>Rhodopirellula aestuarii sp. nov., a novel member of the genus Rhodopirellula isolated from brackish sediments collected in the Tagus River estuary, Portugal.</title>
        <authorList>
            <person name="Vitorino I.R."/>
            <person name="Klimek D."/>
            <person name="Calusinska M."/>
            <person name="Lobo-da-Cunha A."/>
            <person name="Vasconcelos V."/>
            <person name="Lage O.M."/>
        </authorList>
    </citation>
    <scope>NUCLEOTIDE SEQUENCE [LARGE SCALE GENOMIC DNA]</scope>
    <source>
        <strain evidence="1 2">ICT_H3.1</strain>
    </source>
</reference>
<dbReference type="Proteomes" id="UP001202961">
    <property type="component" value="Unassembled WGS sequence"/>
</dbReference>